<gene>
    <name evidence="3" type="ORF">PROQFM164_S06g000526</name>
</gene>
<protein>
    <submittedName>
        <fullName evidence="3">Uncharacterized protein</fullName>
    </submittedName>
</protein>
<dbReference type="AlphaFoldDB" id="W6QTU0"/>
<feature type="signal peptide" evidence="2">
    <location>
        <begin position="1"/>
        <end position="17"/>
    </location>
</feature>
<name>W6QTU0_PENRF</name>
<proteinExistence type="predicted"/>
<evidence type="ECO:0000313" key="4">
    <source>
        <dbReference type="Proteomes" id="UP000030686"/>
    </source>
</evidence>
<feature type="compositionally biased region" description="Basic and acidic residues" evidence="1">
    <location>
        <begin position="34"/>
        <end position="45"/>
    </location>
</feature>
<evidence type="ECO:0000256" key="1">
    <source>
        <dbReference type="SAM" id="MobiDB-lite"/>
    </source>
</evidence>
<keyword evidence="2" id="KW-0732">Signal</keyword>
<accession>W6QTU0</accession>
<evidence type="ECO:0000256" key="2">
    <source>
        <dbReference type="SAM" id="SignalP"/>
    </source>
</evidence>
<dbReference type="Proteomes" id="UP000030686">
    <property type="component" value="Unassembled WGS sequence"/>
</dbReference>
<evidence type="ECO:0000313" key="3">
    <source>
        <dbReference type="EMBL" id="CDM37564.1"/>
    </source>
</evidence>
<sequence>MHVYLLVIAFLGAMALGAPAPTETAAVVRPVKVAKEDNRDSKTDSNGKNVFFADGF</sequence>
<dbReference type="EMBL" id="HG792020">
    <property type="protein sequence ID" value="CDM37564.1"/>
    <property type="molecule type" value="Genomic_DNA"/>
</dbReference>
<reference evidence="3" key="1">
    <citation type="journal article" date="2014" name="Nat. Commun.">
        <title>Multiple recent horizontal transfers of a large genomic region in cheese making fungi.</title>
        <authorList>
            <person name="Cheeseman K."/>
            <person name="Ropars J."/>
            <person name="Renault P."/>
            <person name="Dupont J."/>
            <person name="Gouzy J."/>
            <person name="Branca A."/>
            <person name="Abraham A.L."/>
            <person name="Ceppi M."/>
            <person name="Conseiller E."/>
            <person name="Debuchy R."/>
            <person name="Malagnac F."/>
            <person name="Goarin A."/>
            <person name="Silar P."/>
            <person name="Lacoste S."/>
            <person name="Sallet E."/>
            <person name="Bensimon A."/>
            <person name="Giraud T."/>
            <person name="Brygoo Y."/>
        </authorList>
    </citation>
    <scope>NUCLEOTIDE SEQUENCE [LARGE SCALE GENOMIC DNA]</scope>
    <source>
        <strain evidence="3">FM164</strain>
    </source>
</reference>
<feature type="chain" id="PRO_5004880479" evidence="2">
    <location>
        <begin position="18"/>
        <end position="56"/>
    </location>
</feature>
<feature type="region of interest" description="Disordered" evidence="1">
    <location>
        <begin position="34"/>
        <end position="56"/>
    </location>
</feature>
<organism evidence="3 4">
    <name type="scientific">Penicillium roqueforti (strain FM164)</name>
    <dbReference type="NCBI Taxonomy" id="1365484"/>
    <lineage>
        <taxon>Eukaryota</taxon>
        <taxon>Fungi</taxon>
        <taxon>Dikarya</taxon>
        <taxon>Ascomycota</taxon>
        <taxon>Pezizomycotina</taxon>
        <taxon>Eurotiomycetes</taxon>
        <taxon>Eurotiomycetidae</taxon>
        <taxon>Eurotiales</taxon>
        <taxon>Aspergillaceae</taxon>
        <taxon>Penicillium</taxon>
    </lineage>
</organism>
<keyword evidence="4" id="KW-1185">Reference proteome</keyword>